<accession>A0A5B7G469</accession>
<evidence type="ECO:0000313" key="3">
    <source>
        <dbReference type="Proteomes" id="UP000324222"/>
    </source>
</evidence>
<dbReference type="Proteomes" id="UP000324222">
    <property type="component" value="Unassembled WGS sequence"/>
</dbReference>
<evidence type="ECO:0000256" key="1">
    <source>
        <dbReference type="SAM" id="MobiDB-lite"/>
    </source>
</evidence>
<evidence type="ECO:0000313" key="2">
    <source>
        <dbReference type="EMBL" id="MPC54651.1"/>
    </source>
</evidence>
<name>A0A5B7G469_PORTR</name>
<dbReference type="EMBL" id="VSRR010012516">
    <property type="protein sequence ID" value="MPC54651.1"/>
    <property type="molecule type" value="Genomic_DNA"/>
</dbReference>
<proteinExistence type="predicted"/>
<reference evidence="2 3" key="1">
    <citation type="submission" date="2019-05" db="EMBL/GenBank/DDBJ databases">
        <title>Another draft genome of Portunus trituberculatus and its Hox gene families provides insights of decapod evolution.</title>
        <authorList>
            <person name="Jeong J.-H."/>
            <person name="Song I."/>
            <person name="Kim S."/>
            <person name="Choi T."/>
            <person name="Kim D."/>
            <person name="Ryu S."/>
            <person name="Kim W."/>
        </authorList>
    </citation>
    <scope>NUCLEOTIDE SEQUENCE [LARGE SCALE GENOMIC DNA]</scope>
    <source>
        <tissue evidence="2">Muscle</tissue>
    </source>
</reference>
<sequence length="92" mass="10393">MLLPYSPASCLGDKLDSLPTAHAHEDFYQASAEEEDHQMEENVPQARKNANAKFTKSFHKVTAVMLKKKPQQMESSMLEEGWSKVSASHNSW</sequence>
<feature type="region of interest" description="Disordered" evidence="1">
    <location>
        <begin position="70"/>
        <end position="92"/>
    </location>
</feature>
<comment type="caution">
    <text evidence="2">The sequence shown here is derived from an EMBL/GenBank/DDBJ whole genome shotgun (WGS) entry which is preliminary data.</text>
</comment>
<dbReference type="AlphaFoldDB" id="A0A5B7G469"/>
<keyword evidence="3" id="KW-1185">Reference proteome</keyword>
<protein>
    <submittedName>
        <fullName evidence="2">Uncharacterized protein</fullName>
    </submittedName>
</protein>
<organism evidence="2 3">
    <name type="scientific">Portunus trituberculatus</name>
    <name type="common">Swimming crab</name>
    <name type="synonym">Neptunus trituberculatus</name>
    <dbReference type="NCBI Taxonomy" id="210409"/>
    <lineage>
        <taxon>Eukaryota</taxon>
        <taxon>Metazoa</taxon>
        <taxon>Ecdysozoa</taxon>
        <taxon>Arthropoda</taxon>
        <taxon>Crustacea</taxon>
        <taxon>Multicrustacea</taxon>
        <taxon>Malacostraca</taxon>
        <taxon>Eumalacostraca</taxon>
        <taxon>Eucarida</taxon>
        <taxon>Decapoda</taxon>
        <taxon>Pleocyemata</taxon>
        <taxon>Brachyura</taxon>
        <taxon>Eubrachyura</taxon>
        <taxon>Portunoidea</taxon>
        <taxon>Portunidae</taxon>
        <taxon>Portuninae</taxon>
        <taxon>Portunus</taxon>
    </lineage>
</organism>
<gene>
    <name evidence="2" type="ORF">E2C01_048574</name>
</gene>